<accession>A0ABN4FQ77</accession>
<evidence type="ECO:0000313" key="1">
    <source>
        <dbReference type="EMBL" id="AJJ35570.1"/>
    </source>
</evidence>
<name>A0ABN4FQ77_9GAMM</name>
<reference evidence="1 2" key="1">
    <citation type="journal article" date="2015" name="Genome Announc.">
        <title>Thirty-Two Complete Genome Assemblies of Nine Yersinia Species, Including Y. pestis, Y. pseudotuberculosis, and Y. enterocolitica.</title>
        <authorList>
            <person name="Johnson S.L."/>
            <person name="Daligault H.E."/>
            <person name="Davenport K.W."/>
            <person name="Jaissle J."/>
            <person name="Frey K.G."/>
            <person name="Ladner J.T."/>
            <person name="Broomall S.M."/>
            <person name="Bishop-Lilly K.A."/>
            <person name="Bruce D.C."/>
            <person name="Coyne S.R."/>
            <person name="Gibbons H.S."/>
            <person name="Lo C.C."/>
            <person name="Munk A.C."/>
            <person name="Rosenzweig C.N."/>
            <person name="Koroleva G.I."/>
            <person name="Palacios G.F."/>
            <person name="Redden C.L."/>
            <person name="Xu Y."/>
            <person name="Minogue T.D."/>
            <person name="Chain P.S."/>
        </authorList>
    </citation>
    <scope>NUCLEOTIDE SEQUENCE [LARGE SCALE GENOMIC DNA]</scope>
    <source>
        <strain evidence="1 2">Y231</strain>
    </source>
</reference>
<gene>
    <name evidence="1" type="ORF">CH54_683</name>
</gene>
<sequence>MHNTFTYHNSESKNKAVISAEENVAMAPFSGAACLIVLRSLDCIEKQSIEERWPG</sequence>
<dbReference type="EMBL" id="CP009997">
    <property type="protein sequence ID" value="AJJ35570.1"/>
    <property type="molecule type" value="Genomic_DNA"/>
</dbReference>
<evidence type="ECO:0000313" key="2">
    <source>
        <dbReference type="Proteomes" id="UP000031883"/>
    </source>
</evidence>
<organism evidence="1 2">
    <name type="scientific">Yersinia rochesterensis</name>
    <dbReference type="NCBI Taxonomy" id="1604335"/>
    <lineage>
        <taxon>Bacteria</taxon>
        <taxon>Pseudomonadati</taxon>
        <taxon>Pseudomonadota</taxon>
        <taxon>Gammaproteobacteria</taxon>
        <taxon>Enterobacterales</taxon>
        <taxon>Yersiniaceae</taxon>
        <taxon>Yersinia</taxon>
    </lineage>
</organism>
<keyword evidence="2" id="KW-1185">Reference proteome</keyword>
<dbReference type="RefSeq" id="WP_158503144.1">
    <property type="nucleotide sequence ID" value="NZ_CABHXZ010000077.1"/>
</dbReference>
<proteinExistence type="predicted"/>
<protein>
    <submittedName>
        <fullName evidence="1">Uncharacterized protein</fullName>
    </submittedName>
</protein>
<dbReference type="Proteomes" id="UP000031883">
    <property type="component" value="Chromosome"/>
</dbReference>